<protein>
    <recommendedName>
        <fullName evidence="2">Alliinase C-terminal domain-containing protein</fullName>
    </recommendedName>
</protein>
<proteinExistence type="predicted"/>
<dbReference type="AlphaFoldDB" id="A0AB34JWW2"/>
<keyword evidence="1" id="KW-0663">Pyridoxal phosphate</keyword>
<dbReference type="Gene3D" id="3.40.640.10">
    <property type="entry name" value="Type I PLP-dependent aspartate aminotransferase-like (Major domain)"/>
    <property type="match status" value="1"/>
</dbReference>
<dbReference type="Proteomes" id="UP001515480">
    <property type="component" value="Unassembled WGS sequence"/>
</dbReference>
<name>A0AB34JWW2_PRYPA</name>
<dbReference type="EMBL" id="JBGBPQ010000003">
    <property type="protein sequence ID" value="KAL1526784.1"/>
    <property type="molecule type" value="Genomic_DNA"/>
</dbReference>
<reference evidence="3 4" key="1">
    <citation type="journal article" date="2024" name="Science">
        <title>Giant polyketide synthase enzymes in the biosynthesis of giant marine polyether toxins.</title>
        <authorList>
            <person name="Fallon T.R."/>
            <person name="Shende V.V."/>
            <person name="Wierzbicki I.H."/>
            <person name="Pendleton A.L."/>
            <person name="Watervoot N.F."/>
            <person name="Auber R.P."/>
            <person name="Gonzalez D.J."/>
            <person name="Wisecaver J.H."/>
            <person name="Moore B.S."/>
        </authorList>
    </citation>
    <scope>NUCLEOTIDE SEQUENCE [LARGE SCALE GENOMIC DNA]</scope>
    <source>
        <strain evidence="3 4">12B1</strain>
    </source>
</reference>
<keyword evidence="4" id="KW-1185">Reference proteome</keyword>
<dbReference type="SUPFAM" id="SSF53383">
    <property type="entry name" value="PLP-dependent transferases"/>
    <property type="match status" value="1"/>
</dbReference>
<dbReference type="InterPro" id="IPR050478">
    <property type="entry name" value="Ethylene_sulfur-biosynth"/>
</dbReference>
<evidence type="ECO:0000259" key="2">
    <source>
        <dbReference type="Pfam" id="PF04864"/>
    </source>
</evidence>
<dbReference type="GO" id="GO:0006520">
    <property type="term" value="P:amino acid metabolic process"/>
    <property type="evidence" value="ECO:0007669"/>
    <property type="project" value="TreeGrafter"/>
</dbReference>
<evidence type="ECO:0000313" key="4">
    <source>
        <dbReference type="Proteomes" id="UP001515480"/>
    </source>
</evidence>
<accession>A0AB34JWW2</accession>
<gene>
    <name evidence="3" type="ORF">AB1Y20_015480</name>
</gene>
<dbReference type="GO" id="GO:0008483">
    <property type="term" value="F:transaminase activity"/>
    <property type="evidence" value="ECO:0007669"/>
    <property type="project" value="TreeGrafter"/>
</dbReference>
<comment type="caution">
    <text evidence="3">The sequence shown here is derived from an EMBL/GenBank/DDBJ whole genome shotgun (WGS) entry which is preliminary data.</text>
</comment>
<dbReference type="GO" id="GO:0016846">
    <property type="term" value="F:carbon-sulfur lyase activity"/>
    <property type="evidence" value="ECO:0007669"/>
    <property type="project" value="InterPro"/>
</dbReference>
<sequence length="315" mass="33953">MEPHAAALPPAHSRSYTRQTDACAHGTHEVELKPASDKDSNALLPPLGRMHPRARCCSPLCASLLVNMLLLAGLVLLATRHGAVSSRPDDARRACHGNGMLYADAAVCECFDCWTGTTCGEKLSSGACTVDVSSGTPYIFEDYWLQHPSAAVTITPAYHIGYGYDMPPLEAAIRSLHDRVGNARTEGKHVVIGVGSTQLIASALHAMGKVSGEPGRASAVWSQKPFYSGYRMPPALLQSQLFQWNESDTPPSSGHVIELVTSPNNPDGHRRRPASDPLRRSVIMDHAYYWPHFVGITEPGTLRLGSVGLLQAIRG</sequence>
<dbReference type="InterPro" id="IPR015421">
    <property type="entry name" value="PyrdxlP-dep_Trfase_major"/>
</dbReference>
<feature type="domain" description="Alliinase C-terminal" evidence="2">
    <location>
        <begin position="130"/>
        <end position="299"/>
    </location>
</feature>
<dbReference type="PANTHER" id="PTHR43795">
    <property type="entry name" value="BIFUNCTIONAL ASPARTATE AMINOTRANSFERASE AND GLUTAMATE/ASPARTATE-PREPHENATE AMINOTRANSFERASE-RELATED"/>
    <property type="match status" value="1"/>
</dbReference>
<dbReference type="InterPro" id="IPR006948">
    <property type="entry name" value="Alliinase_C"/>
</dbReference>
<dbReference type="Pfam" id="PF04864">
    <property type="entry name" value="Alliinase_C"/>
    <property type="match status" value="1"/>
</dbReference>
<dbReference type="Gene3D" id="2.10.25.30">
    <property type="entry name" value="EGF-like, alliinase"/>
    <property type="match status" value="1"/>
</dbReference>
<dbReference type="PANTHER" id="PTHR43795:SF20">
    <property type="entry name" value="TRYPTOPHAN AMINOTRANSFERASE-RELATED PROTEIN 3"/>
    <property type="match status" value="1"/>
</dbReference>
<organism evidence="3 4">
    <name type="scientific">Prymnesium parvum</name>
    <name type="common">Toxic golden alga</name>
    <dbReference type="NCBI Taxonomy" id="97485"/>
    <lineage>
        <taxon>Eukaryota</taxon>
        <taxon>Haptista</taxon>
        <taxon>Haptophyta</taxon>
        <taxon>Prymnesiophyceae</taxon>
        <taxon>Prymnesiales</taxon>
        <taxon>Prymnesiaceae</taxon>
        <taxon>Prymnesium</taxon>
    </lineage>
</organism>
<evidence type="ECO:0000313" key="3">
    <source>
        <dbReference type="EMBL" id="KAL1526784.1"/>
    </source>
</evidence>
<dbReference type="InterPro" id="IPR037029">
    <property type="entry name" value="Alliinase_N_sf"/>
</dbReference>
<dbReference type="InterPro" id="IPR015424">
    <property type="entry name" value="PyrdxlP-dep_Trfase"/>
</dbReference>
<evidence type="ECO:0000256" key="1">
    <source>
        <dbReference type="ARBA" id="ARBA00022898"/>
    </source>
</evidence>